<organism evidence="6 7">
    <name type="scientific">Paramecium octaurelia</name>
    <dbReference type="NCBI Taxonomy" id="43137"/>
    <lineage>
        <taxon>Eukaryota</taxon>
        <taxon>Sar</taxon>
        <taxon>Alveolata</taxon>
        <taxon>Ciliophora</taxon>
        <taxon>Intramacronucleata</taxon>
        <taxon>Oligohymenophorea</taxon>
        <taxon>Peniculida</taxon>
        <taxon>Parameciidae</taxon>
        <taxon>Paramecium</taxon>
    </lineage>
</organism>
<sequence>MLQIKKSPFFKWNKPNKLVLQMNFLINTIRKTQEPNYLNLNFVYELKNTQKLKGQYTNQYKTYLLIHFERKKLCNEIVELNDLHRLVFNTQQNNQMREILKVIESDLDDNVFEDYYNFIIIIQIMYQDASYYSQSQQKQSVKNNSMKVARQWQINDQKAEKNGLHKAIYWVKSQTKNEDGTQKQERWVADQKYVGDWNQNKKCGFGVQYYGNGDKYEGGWFDNQRNGQGTYWVSEGKNKMRREYTGDWVNDKKTGKGTMFYQNGNRYDGVWQDDKSHGEGRMIYANGDVYEGSWFKGLRSGYGVLTKRNGDHFEGYWVNDKREGQGSYFFATKNQVFVGEWVDDMPKTGVYSEVEDPYTVKEEREKHFMDPYVLPDIPKVELHDPTNVLKESMELARKERIIYRAIHIPLDEMYSKQEMEDLALQFESASNQEHKITLINSKAIFQSMGFDIEEKLLQSYLKHLQQDKYNEFEIELETFMRLVAIILESQGNDQSEINI</sequence>
<dbReference type="InterPro" id="IPR003409">
    <property type="entry name" value="MORN"/>
</dbReference>
<protein>
    <recommendedName>
        <fullName evidence="4">MORN repeat-containing protein 3</fullName>
    </recommendedName>
</protein>
<reference evidence="6" key="1">
    <citation type="submission" date="2021-01" db="EMBL/GenBank/DDBJ databases">
        <authorList>
            <consortium name="Genoscope - CEA"/>
            <person name="William W."/>
        </authorList>
    </citation>
    <scope>NUCLEOTIDE SEQUENCE</scope>
</reference>
<comment type="subcellular location">
    <subcellularLocation>
        <location evidence="1">Cytoplasmic vesicle</location>
        <location evidence="1">Secretory vesicle</location>
        <location evidence="1">Acrosome</location>
    </subcellularLocation>
</comment>
<dbReference type="Pfam" id="PF02493">
    <property type="entry name" value="MORN"/>
    <property type="match status" value="6"/>
</dbReference>
<gene>
    <name evidence="6" type="ORF">POCTA_138.1.T1580116</name>
</gene>
<evidence type="ECO:0000256" key="1">
    <source>
        <dbReference type="ARBA" id="ARBA00004218"/>
    </source>
</evidence>
<proteinExistence type="predicted"/>
<dbReference type="GO" id="GO:0001669">
    <property type="term" value="C:acrosomal vesicle"/>
    <property type="evidence" value="ECO:0007669"/>
    <property type="project" value="UniProtKB-SubCell"/>
</dbReference>
<evidence type="ECO:0000256" key="2">
    <source>
        <dbReference type="ARBA" id="ARBA00022737"/>
    </source>
</evidence>
<comment type="function">
    <text evidence="5">Assembles a suppression complex (suppresome) by tethering SIRT1 and MDM2 to regulate composite modifications of p53/TP53. Confers both deacetylation-mediated functional inactivation, by SIRT1, and ubiquitination-dependent degradation, by MDM2, of p53/TP53, promoting a proliferative and cell survival behaviors. May play a role in the regulation of spermatogenesis.</text>
</comment>
<keyword evidence="7" id="KW-1185">Reference proteome</keyword>
<evidence type="ECO:0000256" key="5">
    <source>
        <dbReference type="ARBA" id="ARBA00045851"/>
    </source>
</evidence>
<keyword evidence="2" id="KW-0677">Repeat</keyword>
<evidence type="ECO:0000256" key="4">
    <source>
        <dbReference type="ARBA" id="ARBA00039854"/>
    </source>
</evidence>
<evidence type="ECO:0000256" key="3">
    <source>
        <dbReference type="ARBA" id="ARBA00023329"/>
    </source>
</evidence>
<dbReference type="PANTHER" id="PTHR46511">
    <property type="entry name" value="MORN REPEAT-CONTAINING PROTEIN 3"/>
    <property type="match status" value="1"/>
</dbReference>
<comment type="caution">
    <text evidence="6">The sequence shown here is derived from an EMBL/GenBank/DDBJ whole genome shotgun (WGS) entry which is preliminary data.</text>
</comment>
<dbReference type="AlphaFoldDB" id="A0A8S1YGG6"/>
<dbReference type="EMBL" id="CAJJDP010000160">
    <property type="protein sequence ID" value="CAD8212639.1"/>
    <property type="molecule type" value="Genomic_DNA"/>
</dbReference>
<evidence type="ECO:0000313" key="7">
    <source>
        <dbReference type="Proteomes" id="UP000683925"/>
    </source>
</evidence>
<dbReference type="InterPro" id="IPR052472">
    <property type="entry name" value="MORN3"/>
</dbReference>
<dbReference type="PANTHER" id="PTHR46511:SF1">
    <property type="entry name" value="MORN REPEAT-CONTAINING PROTEIN 3"/>
    <property type="match status" value="1"/>
</dbReference>
<dbReference type="OMA" id="IEMPRIS"/>
<name>A0A8S1YGG6_PAROT</name>
<dbReference type="Proteomes" id="UP000683925">
    <property type="component" value="Unassembled WGS sequence"/>
</dbReference>
<keyword evidence="3" id="KW-0968">Cytoplasmic vesicle</keyword>
<dbReference type="OrthoDB" id="270720at2759"/>
<evidence type="ECO:0000313" key="6">
    <source>
        <dbReference type="EMBL" id="CAD8212639.1"/>
    </source>
</evidence>
<accession>A0A8S1YGG6</accession>
<dbReference type="SMART" id="SM00698">
    <property type="entry name" value="MORN"/>
    <property type="match status" value="6"/>
</dbReference>